<reference evidence="6 7" key="1">
    <citation type="submission" date="2024-02" db="EMBL/GenBank/DDBJ databases">
        <title>Chromosome-level genome assembly of the Eurasian Minnow (Phoxinus phoxinus).</title>
        <authorList>
            <person name="Oriowo T.O."/>
            <person name="Martin S."/>
            <person name="Stange M."/>
            <person name="Chrysostomakis Y."/>
            <person name="Brown T."/>
            <person name="Winkler S."/>
            <person name="Kukowka S."/>
            <person name="Myers E.W."/>
            <person name="Bohne A."/>
        </authorList>
    </citation>
    <scope>NUCLEOTIDE SEQUENCE [LARGE SCALE GENOMIC DNA]</scope>
    <source>
        <strain evidence="6">ZFMK-TIS-60720</strain>
        <tissue evidence="6">Whole Organism</tissue>
    </source>
</reference>
<protein>
    <recommendedName>
        <fullName evidence="8">Urotensin-related peptide 1</fullName>
    </recommendedName>
</protein>
<name>A0AAN9H0F3_9TELE</name>
<accession>A0AAN9H0F3</accession>
<dbReference type="GO" id="GO:0005179">
    <property type="term" value="F:hormone activity"/>
    <property type="evidence" value="ECO:0007669"/>
    <property type="project" value="UniProtKB-KW"/>
</dbReference>
<evidence type="ECO:0000313" key="6">
    <source>
        <dbReference type="EMBL" id="KAK7141338.1"/>
    </source>
</evidence>
<sequence>MASDDIKLKMPAGARALKTEVTRDPPNMLSLALLYILAVVCSARRTQALPLYSDTALPQQEELIQKLVAEVEERQSNDLTEQRDIKTVLPVLIQRGTKEILQQEKMNNMVDDLKAVVLKLAAADNLRSQGYLRSEQTLPKNNKRACFWKYCVTN</sequence>
<keyword evidence="4" id="KW-0372">Hormone</keyword>
<proteinExistence type="inferred from homology"/>
<evidence type="ECO:0008006" key="8">
    <source>
        <dbReference type="Google" id="ProtNLM"/>
    </source>
</evidence>
<comment type="similarity">
    <text evidence="2">Belongs to the urotensin-2 family.</text>
</comment>
<gene>
    <name evidence="6" type="ORF">R3I93_015480</name>
</gene>
<evidence type="ECO:0000313" key="7">
    <source>
        <dbReference type="Proteomes" id="UP001364617"/>
    </source>
</evidence>
<keyword evidence="7" id="KW-1185">Reference proteome</keyword>
<evidence type="ECO:0000256" key="1">
    <source>
        <dbReference type="ARBA" id="ARBA00004613"/>
    </source>
</evidence>
<dbReference type="EMBL" id="JAYKXH010000016">
    <property type="protein sequence ID" value="KAK7141338.1"/>
    <property type="molecule type" value="Genomic_DNA"/>
</dbReference>
<dbReference type="GO" id="GO:0005576">
    <property type="term" value="C:extracellular region"/>
    <property type="evidence" value="ECO:0007669"/>
    <property type="project" value="UniProtKB-SubCell"/>
</dbReference>
<dbReference type="InterPro" id="IPR001483">
    <property type="entry name" value="Urotensin_II"/>
</dbReference>
<evidence type="ECO:0000256" key="5">
    <source>
        <dbReference type="ARBA" id="ARBA00023157"/>
    </source>
</evidence>
<evidence type="ECO:0000256" key="2">
    <source>
        <dbReference type="ARBA" id="ARBA00006719"/>
    </source>
</evidence>
<dbReference type="GO" id="GO:0008217">
    <property type="term" value="P:regulation of blood pressure"/>
    <property type="evidence" value="ECO:0007669"/>
    <property type="project" value="InterPro"/>
</dbReference>
<dbReference type="Proteomes" id="UP001364617">
    <property type="component" value="Unassembled WGS sequence"/>
</dbReference>
<organism evidence="6 7">
    <name type="scientific">Phoxinus phoxinus</name>
    <name type="common">Eurasian minnow</name>
    <dbReference type="NCBI Taxonomy" id="58324"/>
    <lineage>
        <taxon>Eukaryota</taxon>
        <taxon>Metazoa</taxon>
        <taxon>Chordata</taxon>
        <taxon>Craniata</taxon>
        <taxon>Vertebrata</taxon>
        <taxon>Euteleostomi</taxon>
        <taxon>Actinopterygii</taxon>
        <taxon>Neopterygii</taxon>
        <taxon>Teleostei</taxon>
        <taxon>Ostariophysi</taxon>
        <taxon>Cypriniformes</taxon>
        <taxon>Leuciscidae</taxon>
        <taxon>Phoxininae</taxon>
        <taxon>Phoxinus</taxon>
    </lineage>
</organism>
<dbReference type="PROSITE" id="PS00984">
    <property type="entry name" value="UROTENSIN_II"/>
    <property type="match status" value="1"/>
</dbReference>
<keyword evidence="5" id="KW-1015">Disulfide bond</keyword>
<keyword evidence="3" id="KW-0964">Secreted</keyword>
<dbReference type="AlphaFoldDB" id="A0AAN9H0F3"/>
<evidence type="ECO:0000256" key="3">
    <source>
        <dbReference type="ARBA" id="ARBA00022525"/>
    </source>
</evidence>
<comment type="caution">
    <text evidence="6">The sequence shown here is derived from an EMBL/GenBank/DDBJ whole genome shotgun (WGS) entry which is preliminary data.</text>
</comment>
<dbReference type="GO" id="GO:0097746">
    <property type="term" value="P:blood vessel diameter maintenance"/>
    <property type="evidence" value="ECO:0007669"/>
    <property type="project" value="InterPro"/>
</dbReference>
<evidence type="ECO:0000256" key="4">
    <source>
        <dbReference type="ARBA" id="ARBA00022702"/>
    </source>
</evidence>
<comment type="subcellular location">
    <subcellularLocation>
        <location evidence="1">Secreted</location>
    </subcellularLocation>
</comment>